<dbReference type="Gene3D" id="3.40.50.1820">
    <property type="entry name" value="alpha/beta hydrolase"/>
    <property type="match status" value="1"/>
</dbReference>
<sequence>MLNKLSTQSNHLKEGKKPVLVLLHGFAENSGIWNLQEAFLSEYFEVIALDLPGAGNNPLTTALTIDSMADNVYTTLQSAGIEKAVIVGHSMGGYVALAIAEKYPSILQGMGLFHSTALPDSEEKKEARRKSIKLMEQYGNESFIRQAFPNMFSPGFKAKHPESVEAYVNMGITCPLASLEAYYEAMIVRPDRSGVLSSIQVPVLFVIGKDDTAVPLQSILPQVSLPRTSSIYIFEETGHMGMLEVPAASNQLLLQFTLFCQDQ</sequence>
<dbReference type="SUPFAM" id="SSF53474">
    <property type="entry name" value="alpha/beta-Hydrolases"/>
    <property type="match status" value="1"/>
</dbReference>
<dbReference type="InterPro" id="IPR029058">
    <property type="entry name" value="AB_hydrolase_fold"/>
</dbReference>
<accession>A0A1K1REF4</accession>
<dbReference type="PANTHER" id="PTHR43798">
    <property type="entry name" value="MONOACYLGLYCEROL LIPASE"/>
    <property type="match status" value="1"/>
</dbReference>
<evidence type="ECO:0000313" key="2">
    <source>
        <dbReference type="EMBL" id="SFW70559.1"/>
    </source>
</evidence>
<keyword evidence="5" id="KW-1185">Reference proteome</keyword>
<keyword evidence="3" id="KW-0378">Hydrolase</keyword>
<evidence type="ECO:0000313" key="4">
    <source>
        <dbReference type="Proteomes" id="UP000183788"/>
    </source>
</evidence>
<dbReference type="InterPro" id="IPR050266">
    <property type="entry name" value="AB_hydrolase_sf"/>
</dbReference>
<dbReference type="Proteomes" id="UP000183788">
    <property type="component" value="Unassembled WGS sequence"/>
</dbReference>
<dbReference type="EMBL" id="CP140154">
    <property type="protein sequence ID" value="WQG88660.1"/>
    <property type="molecule type" value="Genomic_DNA"/>
</dbReference>
<reference evidence="2 4" key="1">
    <citation type="submission" date="2016-11" db="EMBL/GenBank/DDBJ databases">
        <authorList>
            <person name="Jaros S."/>
            <person name="Januszkiewicz K."/>
            <person name="Wedrychowicz H."/>
        </authorList>
    </citation>
    <scope>NUCLEOTIDE SEQUENCE [LARGE SCALE GENOMIC DNA]</scope>
    <source>
        <strain evidence="2 4">DSM 784</strain>
    </source>
</reference>
<dbReference type="Pfam" id="PF00561">
    <property type="entry name" value="Abhydrolase_1"/>
    <property type="match status" value="1"/>
</dbReference>
<dbReference type="GO" id="GO:0016787">
    <property type="term" value="F:hydrolase activity"/>
    <property type="evidence" value="ECO:0007669"/>
    <property type="project" value="UniProtKB-KW"/>
</dbReference>
<reference evidence="3 5" key="2">
    <citation type="submission" date="2023-11" db="EMBL/GenBank/DDBJ databases">
        <title>MicrobeMod: A computational toolkit for identifying prokaryotic methylation and restriction-modification with nanopore sequencing.</title>
        <authorList>
            <person name="Crits-Christoph A."/>
            <person name="Kang S.C."/>
            <person name="Lee H."/>
            <person name="Ostrov N."/>
        </authorList>
    </citation>
    <scope>NUCLEOTIDE SEQUENCE [LARGE SCALE GENOMIC DNA]</scope>
    <source>
        <strain evidence="3 5">ATCC 23090</strain>
    </source>
</reference>
<dbReference type="AlphaFoldDB" id="A0A1K1REF4"/>
<name>A0A1K1REF4_9BACT</name>
<dbReference type="OrthoDB" id="252464at2"/>
<feature type="domain" description="AB hydrolase-1" evidence="1">
    <location>
        <begin position="18"/>
        <end position="112"/>
    </location>
</feature>
<dbReference type="EMBL" id="FPIZ01000011">
    <property type="protein sequence ID" value="SFW70559.1"/>
    <property type="molecule type" value="Genomic_DNA"/>
</dbReference>
<dbReference type="STRING" id="1004.SAMN05661012_03727"/>
<proteinExistence type="predicted"/>
<evidence type="ECO:0000313" key="5">
    <source>
        <dbReference type="Proteomes" id="UP001326715"/>
    </source>
</evidence>
<dbReference type="RefSeq" id="WP_072362727.1">
    <property type="nucleotide sequence ID" value="NZ_CBHWAX010000197.1"/>
</dbReference>
<dbReference type="PRINTS" id="PR00111">
    <property type="entry name" value="ABHYDROLASE"/>
</dbReference>
<protein>
    <submittedName>
        <fullName evidence="3">Alpha/beta hydrolase</fullName>
    </submittedName>
    <submittedName>
        <fullName evidence="2">Pimeloyl-ACP methyl ester carboxylesterase</fullName>
    </submittedName>
</protein>
<evidence type="ECO:0000259" key="1">
    <source>
        <dbReference type="Pfam" id="PF00561"/>
    </source>
</evidence>
<dbReference type="InterPro" id="IPR000073">
    <property type="entry name" value="AB_hydrolase_1"/>
</dbReference>
<organism evidence="2 4">
    <name type="scientific">Chitinophaga sancti</name>
    <dbReference type="NCBI Taxonomy" id="1004"/>
    <lineage>
        <taxon>Bacteria</taxon>
        <taxon>Pseudomonadati</taxon>
        <taxon>Bacteroidota</taxon>
        <taxon>Chitinophagia</taxon>
        <taxon>Chitinophagales</taxon>
        <taxon>Chitinophagaceae</taxon>
        <taxon>Chitinophaga</taxon>
    </lineage>
</organism>
<dbReference type="Proteomes" id="UP001326715">
    <property type="component" value="Chromosome"/>
</dbReference>
<gene>
    <name evidence="2" type="ORF">SAMN05661012_03727</name>
    <name evidence="3" type="ORF">SR876_27415</name>
</gene>
<evidence type="ECO:0000313" key="3">
    <source>
        <dbReference type="EMBL" id="WQG88660.1"/>
    </source>
</evidence>